<reference evidence="3 4" key="1">
    <citation type="journal article" date="2018" name="Mol. Plant">
        <title>The genome of Artemisia annua provides insight into the evolution of Asteraceae family and artemisinin biosynthesis.</title>
        <authorList>
            <person name="Shen Q."/>
            <person name="Zhang L."/>
            <person name="Liao Z."/>
            <person name="Wang S."/>
            <person name="Yan T."/>
            <person name="Shi P."/>
            <person name="Liu M."/>
            <person name="Fu X."/>
            <person name="Pan Q."/>
            <person name="Wang Y."/>
            <person name="Lv Z."/>
            <person name="Lu X."/>
            <person name="Zhang F."/>
            <person name="Jiang W."/>
            <person name="Ma Y."/>
            <person name="Chen M."/>
            <person name="Hao X."/>
            <person name="Li L."/>
            <person name="Tang Y."/>
            <person name="Lv G."/>
            <person name="Zhou Y."/>
            <person name="Sun X."/>
            <person name="Brodelius P.E."/>
            <person name="Rose J.K.C."/>
            <person name="Tang K."/>
        </authorList>
    </citation>
    <scope>NUCLEOTIDE SEQUENCE [LARGE SCALE GENOMIC DNA]</scope>
    <source>
        <strain evidence="4">cv. Huhao1</strain>
        <tissue evidence="3">Leaf</tissue>
    </source>
</reference>
<dbReference type="InterPro" id="IPR040256">
    <property type="entry name" value="At4g02000-like"/>
</dbReference>
<accession>A0A2U1M0Y1</accession>
<dbReference type="Pfam" id="PF14111">
    <property type="entry name" value="DUF4283"/>
    <property type="match status" value="1"/>
</dbReference>
<dbReference type="EMBL" id="PKPP01006926">
    <property type="protein sequence ID" value="PWA54915.1"/>
    <property type="molecule type" value="Genomic_DNA"/>
</dbReference>
<dbReference type="Proteomes" id="UP000245207">
    <property type="component" value="Unassembled WGS sequence"/>
</dbReference>
<feature type="compositionally biased region" description="Basic residues" evidence="1">
    <location>
        <begin position="58"/>
        <end position="67"/>
    </location>
</feature>
<gene>
    <name evidence="3" type="ORF">CTI12_AA432080</name>
</gene>
<feature type="domain" description="DUF4283" evidence="2">
    <location>
        <begin position="169"/>
        <end position="233"/>
    </location>
</feature>
<name>A0A2U1M0Y1_ARTAN</name>
<dbReference type="OrthoDB" id="1939300at2759"/>
<keyword evidence="4" id="KW-1185">Reference proteome</keyword>
<dbReference type="PANTHER" id="PTHR31286:SF180">
    <property type="entry name" value="OS10G0362600 PROTEIN"/>
    <property type="match status" value="1"/>
</dbReference>
<evidence type="ECO:0000313" key="3">
    <source>
        <dbReference type="EMBL" id="PWA54915.1"/>
    </source>
</evidence>
<feature type="compositionally biased region" description="Basic residues" evidence="1">
    <location>
        <begin position="17"/>
        <end position="26"/>
    </location>
</feature>
<protein>
    <recommendedName>
        <fullName evidence="2">DUF4283 domain-containing protein</fullName>
    </recommendedName>
</protein>
<feature type="compositionally biased region" description="Polar residues" evidence="1">
    <location>
        <begin position="1"/>
        <end position="11"/>
    </location>
</feature>
<feature type="region of interest" description="Disordered" evidence="1">
    <location>
        <begin position="311"/>
        <end position="480"/>
    </location>
</feature>
<organism evidence="3 4">
    <name type="scientific">Artemisia annua</name>
    <name type="common">Sweet wormwood</name>
    <dbReference type="NCBI Taxonomy" id="35608"/>
    <lineage>
        <taxon>Eukaryota</taxon>
        <taxon>Viridiplantae</taxon>
        <taxon>Streptophyta</taxon>
        <taxon>Embryophyta</taxon>
        <taxon>Tracheophyta</taxon>
        <taxon>Spermatophyta</taxon>
        <taxon>Magnoliopsida</taxon>
        <taxon>eudicotyledons</taxon>
        <taxon>Gunneridae</taxon>
        <taxon>Pentapetalae</taxon>
        <taxon>asterids</taxon>
        <taxon>campanulids</taxon>
        <taxon>Asterales</taxon>
        <taxon>Asteraceae</taxon>
        <taxon>Asteroideae</taxon>
        <taxon>Anthemideae</taxon>
        <taxon>Artemisiinae</taxon>
        <taxon>Artemisia</taxon>
    </lineage>
</organism>
<dbReference type="PANTHER" id="PTHR31286">
    <property type="entry name" value="GLYCINE-RICH CELL WALL STRUCTURAL PROTEIN 1.8-LIKE"/>
    <property type="match status" value="1"/>
</dbReference>
<evidence type="ECO:0000313" key="4">
    <source>
        <dbReference type="Proteomes" id="UP000245207"/>
    </source>
</evidence>
<sequence length="617" mass="66724">MSHTVVGISSSRVKEGKPRRHRHGIKIKVSTPGSASAGAGSILKRLRSSKVSGVKEGKPRRHRHGIKIKVSTPGSASAGAGSILKRLRSSKVSGDVGNATEVHTSSKDGMTCTKTCMDCDGDIAGPSVGGVKAVNADGSINIESFAEKMKQGMEDRELLMNYEPQFSSEACSLQLYGYFVGTSMDYRIVNSNLSKMWRVYGIDGITKTSSGVFYFKFKSEEGMKAVLESGHWMEPGIWLEKVEPSTIPIWVCVYNIPMELCNGAIIGKIMSGIGKPMLMDKMTKERCLKKSGKLDFARVLVEVSANEDLPEVRPRDADVPVNVTQNGDLGGHDNGKGKNQVVFDDSDGFVTVGKNNKPVNAHNNGSSSSQQPKSATANIVQVKSSQYVSRQTSGNSWQSKGRVGPNFQGRSGSQQGNASKSKGSFGGSRNIQQGSKKMASTSSNNGKKVSDSQQNVNVDKGVSKGNVKSGSFSQGHVKSVPASQANFKPRVLVRGSSFYSAKDGILVSDVPVSNSFEALASQTLEDRENEVIASMDKEYSNVIEPKLMKDVIDVMESGVFPSMDTRMKWSLTQMDFFYNNCHKYGLDPSFEDDDVATVDGDLANEMRPEYEIDGGQK</sequence>
<feature type="compositionally biased region" description="Polar residues" evidence="1">
    <location>
        <begin position="408"/>
        <end position="457"/>
    </location>
</feature>
<feature type="region of interest" description="Disordered" evidence="1">
    <location>
        <begin position="1"/>
        <end position="81"/>
    </location>
</feature>
<evidence type="ECO:0000259" key="2">
    <source>
        <dbReference type="Pfam" id="PF14111"/>
    </source>
</evidence>
<comment type="caution">
    <text evidence="3">The sequence shown here is derived from an EMBL/GenBank/DDBJ whole genome shotgun (WGS) entry which is preliminary data.</text>
</comment>
<dbReference type="InterPro" id="IPR025558">
    <property type="entry name" value="DUF4283"/>
</dbReference>
<evidence type="ECO:0000256" key="1">
    <source>
        <dbReference type="SAM" id="MobiDB-lite"/>
    </source>
</evidence>
<proteinExistence type="predicted"/>
<dbReference type="STRING" id="35608.A0A2U1M0Y1"/>
<dbReference type="AlphaFoldDB" id="A0A2U1M0Y1"/>
<feature type="compositionally biased region" description="Polar residues" evidence="1">
    <location>
        <begin position="466"/>
        <end position="480"/>
    </location>
</feature>
<feature type="compositionally biased region" description="Polar residues" evidence="1">
    <location>
        <begin position="353"/>
        <end position="399"/>
    </location>
</feature>